<proteinExistence type="predicted"/>
<accession>A0A6G4R3K5</accession>
<gene>
    <name evidence="2" type="ORF">G5B46_23130</name>
</gene>
<sequence>MVDRTPYRKGEPGLSLPSKDMMAAIAATRFGLGARPGEIEAARGDPRGFLEGQIRREGADLPKDDGESAPTRYAAFADYRQERRAARRETRTPAADGDMKPIPVVDAPPNANILREAQKEAQRYLREKTNADFLARAQLAADTEAGFRERWALFFANHFTVSSTKQATAVVIGPFEREAIRPHVFGRFEDLLVASSTHPAMLTYLDQAQSIGPGSRAAQYAARGGRPRRVGLNENLAREILELHTVGVDAGYSQADVTEFARALTGFSVGRVQDPDIGAFVFRANAHEPGARAILGKAFAQGGQDQGLAVLKTLAADPRTARHVCSKIARHFVADAPPPALVARLEKRWIETGGRLDAVAGALIAAPEAWDPTPMKVKTPYEFTISAWRAIGGRPAAFERLNPILTSLGQKPFSPPSPKGWPDEAGAWASPDGLVKRMQWTQGFAAAVADARDPDALARSALGARLGEPTARAVARAETRREALALLVMSPEFQRR</sequence>
<protein>
    <submittedName>
        <fullName evidence="2">DUF1800 family protein</fullName>
    </submittedName>
</protein>
<evidence type="ECO:0000256" key="1">
    <source>
        <dbReference type="SAM" id="MobiDB-lite"/>
    </source>
</evidence>
<evidence type="ECO:0000313" key="2">
    <source>
        <dbReference type="EMBL" id="NGM52516.1"/>
    </source>
</evidence>
<dbReference type="RefSeq" id="WP_165262896.1">
    <property type="nucleotide sequence ID" value="NZ_JAAKGT010000018.1"/>
</dbReference>
<dbReference type="InterPro" id="IPR014917">
    <property type="entry name" value="DUF1800"/>
</dbReference>
<name>A0A6G4R3K5_9CAUL</name>
<comment type="caution">
    <text evidence="2">The sequence shown here is derived from an EMBL/GenBank/DDBJ whole genome shotgun (WGS) entry which is preliminary data.</text>
</comment>
<dbReference type="AlphaFoldDB" id="A0A6G4R3K5"/>
<feature type="region of interest" description="Disordered" evidence="1">
    <location>
        <begin position="37"/>
        <end position="69"/>
    </location>
</feature>
<dbReference type="EMBL" id="JAAKGT010000018">
    <property type="protein sequence ID" value="NGM52516.1"/>
    <property type="molecule type" value="Genomic_DNA"/>
</dbReference>
<organism evidence="2">
    <name type="scientific">Caulobacter sp. 602-2</name>
    <dbReference type="NCBI Taxonomy" id="2710887"/>
    <lineage>
        <taxon>Bacteria</taxon>
        <taxon>Pseudomonadati</taxon>
        <taxon>Pseudomonadota</taxon>
        <taxon>Alphaproteobacteria</taxon>
        <taxon>Caulobacterales</taxon>
        <taxon>Caulobacteraceae</taxon>
        <taxon>Caulobacter</taxon>
    </lineage>
</organism>
<reference evidence="2" key="1">
    <citation type="submission" date="2020-02" db="EMBL/GenBank/DDBJ databases">
        <authorList>
            <person name="Gao J."/>
            <person name="Sun J."/>
        </authorList>
    </citation>
    <scope>NUCLEOTIDE SEQUENCE</scope>
    <source>
        <strain evidence="2">602-2</strain>
    </source>
</reference>
<dbReference type="Pfam" id="PF08811">
    <property type="entry name" value="DUF1800"/>
    <property type="match status" value="1"/>
</dbReference>
<feature type="compositionally biased region" description="Basic and acidic residues" evidence="1">
    <location>
        <begin position="37"/>
        <end position="66"/>
    </location>
</feature>
<feature type="region of interest" description="Disordered" evidence="1">
    <location>
        <begin position="85"/>
        <end position="107"/>
    </location>
</feature>